<reference evidence="1" key="1">
    <citation type="journal article" date="2015" name="Nature">
        <title>Complex archaea that bridge the gap between prokaryotes and eukaryotes.</title>
        <authorList>
            <person name="Spang A."/>
            <person name="Saw J.H."/>
            <person name="Jorgensen S.L."/>
            <person name="Zaremba-Niedzwiedzka K."/>
            <person name="Martijn J."/>
            <person name="Lind A.E."/>
            <person name="van Eijk R."/>
            <person name="Schleper C."/>
            <person name="Guy L."/>
            <person name="Ettema T.J."/>
        </authorList>
    </citation>
    <scope>NUCLEOTIDE SEQUENCE</scope>
</reference>
<organism evidence="1">
    <name type="scientific">marine sediment metagenome</name>
    <dbReference type="NCBI Taxonomy" id="412755"/>
    <lineage>
        <taxon>unclassified sequences</taxon>
        <taxon>metagenomes</taxon>
        <taxon>ecological metagenomes</taxon>
    </lineage>
</organism>
<name>A0A0F8Y5I7_9ZZZZ</name>
<gene>
    <name evidence="1" type="ORF">LCGC14_2862460</name>
</gene>
<comment type="caution">
    <text evidence="1">The sequence shown here is derived from an EMBL/GenBank/DDBJ whole genome shotgun (WGS) entry which is preliminary data.</text>
</comment>
<sequence length="91" mass="11034">TRDTWYKLVDEIHKKNPNATVWQCLYHFYKVCTLSIISSQSREAWNLYNRINGAANETYESYQRLPVRWRTQINIIENEMAHIDELKRTKK</sequence>
<dbReference type="EMBL" id="LAZR01055354">
    <property type="protein sequence ID" value="KKK76553.1"/>
    <property type="molecule type" value="Genomic_DNA"/>
</dbReference>
<proteinExistence type="predicted"/>
<accession>A0A0F8Y5I7</accession>
<feature type="non-terminal residue" evidence="1">
    <location>
        <position position="1"/>
    </location>
</feature>
<evidence type="ECO:0000313" key="1">
    <source>
        <dbReference type="EMBL" id="KKK76553.1"/>
    </source>
</evidence>
<protein>
    <submittedName>
        <fullName evidence="1">Uncharacterized protein</fullName>
    </submittedName>
</protein>
<dbReference type="AlphaFoldDB" id="A0A0F8Y5I7"/>